<dbReference type="AlphaFoldDB" id="A0A9P1DTZ6"/>
<dbReference type="EMBL" id="CAMXCT030006541">
    <property type="protein sequence ID" value="CAL4802957.1"/>
    <property type="molecule type" value="Genomic_DNA"/>
</dbReference>
<reference evidence="2 3" key="2">
    <citation type="submission" date="2024-05" db="EMBL/GenBank/DDBJ databases">
        <authorList>
            <person name="Chen Y."/>
            <person name="Shah S."/>
            <person name="Dougan E. K."/>
            <person name="Thang M."/>
            <person name="Chan C."/>
        </authorList>
    </citation>
    <scope>NUCLEOTIDE SEQUENCE [LARGE SCALE GENOMIC DNA]</scope>
</reference>
<organism evidence="1">
    <name type="scientific">Cladocopium goreaui</name>
    <dbReference type="NCBI Taxonomy" id="2562237"/>
    <lineage>
        <taxon>Eukaryota</taxon>
        <taxon>Sar</taxon>
        <taxon>Alveolata</taxon>
        <taxon>Dinophyceae</taxon>
        <taxon>Suessiales</taxon>
        <taxon>Symbiodiniaceae</taxon>
        <taxon>Cladocopium</taxon>
    </lineage>
</organism>
<proteinExistence type="predicted"/>
<reference evidence="1" key="1">
    <citation type="submission" date="2022-10" db="EMBL/GenBank/DDBJ databases">
        <authorList>
            <person name="Chen Y."/>
            <person name="Dougan E. K."/>
            <person name="Chan C."/>
            <person name="Rhodes N."/>
            <person name="Thang M."/>
        </authorList>
    </citation>
    <scope>NUCLEOTIDE SEQUENCE</scope>
</reference>
<accession>A0A9P1DTZ6</accession>
<feature type="non-terminal residue" evidence="1">
    <location>
        <position position="520"/>
    </location>
</feature>
<dbReference type="InterPro" id="IPR011990">
    <property type="entry name" value="TPR-like_helical_dom_sf"/>
</dbReference>
<feature type="non-terminal residue" evidence="1">
    <location>
        <position position="1"/>
    </location>
</feature>
<dbReference type="Gene3D" id="1.25.40.10">
    <property type="entry name" value="Tetratricopeptide repeat domain"/>
    <property type="match status" value="1"/>
</dbReference>
<gene>
    <name evidence="1" type="ORF">C1SCF055_LOCUS40464</name>
</gene>
<dbReference type="Proteomes" id="UP001152797">
    <property type="component" value="Unassembled WGS sequence"/>
</dbReference>
<name>A0A9P1DTZ6_9DINO</name>
<sequence length="520" mass="57371">LQDMHLCSCFRSSAVAPDETYDTSGRDVVSVESEDSSDRPGHFLRGISCLYFADGFIKVISAGHDRNASVREVEADVIRKKGPDAAKSEFMLSYSWGYGVGSIADTLTDFLGSDEHKYVWICCLCINQHRVKEAQAAGHVVPFGIFRKAFSQRVEGVSHILARLPCSPHLFVLTLAPDNEKDAFRSALFASGRGLRELFEGLSKLRIQDAQASVPHDKEHIMQTIDKAAEATGQGIRKDFNKSPKVAALNQSVKEKLQTWFIATAAAWLEKKISSGDSVKRLHLDGDAVVILVILVGMKQHGCDGPVAAISIRLLGRMSIRKGDYSRAEQHYTHAMALLDACNLVSILFWTSCEDYARLLKHMGTVHLGEGDLMQVTLEDNWKALEAFEEARRIYQAEKLERPDTALTSFREACDVYDAVGASGLAVAQAYSKLGQMLNKAGTPEKAAEAWPLCATEAYGRAKKEYEACGEVDGPEYEEAREFSFQGKFPVVKFTPERKFMPPLSGDIGTYGFTSEAQDS</sequence>
<dbReference type="EMBL" id="CAMXCT020006541">
    <property type="protein sequence ID" value="CAL1169020.1"/>
    <property type="molecule type" value="Genomic_DNA"/>
</dbReference>
<evidence type="ECO:0000313" key="2">
    <source>
        <dbReference type="EMBL" id="CAL4802957.1"/>
    </source>
</evidence>
<dbReference type="SUPFAM" id="SSF48452">
    <property type="entry name" value="TPR-like"/>
    <property type="match status" value="1"/>
</dbReference>
<dbReference type="EMBL" id="CAMXCT010006541">
    <property type="protein sequence ID" value="CAI4015645.1"/>
    <property type="molecule type" value="Genomic_DNA"/>
</dbReference>
<comment type="caution">
    <text evidence="1">The sequence shown here is derived from an EMBL/GenBank/DDBJ whole genome shotgun (WGS) entry which is preliminary data.</text>
</comment>
<dbReference type="OrthoDB" id="418624at2759"/>
<evidence type="ECO:0000313" key="1">
    <source>
        <dbReference type="EMBL" id="CAI4015645.1"/>
    </source>
</evidence>
<evidence type="ECO:0000313" key="3">
    <source>
        <dbReference type="Proteomes" id="UP001152797"/>
    </source>
</evidence>
<protein>
    <submittedName>
        <fullName evidence="2">TIR domain-containing protein</fullName>
    </submittedName>
</protein>
<keyword evidence="3" id="KW-1185">Reference proteome</keyword>